<dbReference type="Pfam" id="PF00959">
    <property type="entry name" value="Phage_lysozyme"/>
    <property type="match status" value="1"/>
</dbReference>
<dbReference type="RefSeq" id="WP_011411379.1">
    <property type="nucleotide sequence ID" value="NC_007712.1"/>
</dbReference>
<dbReference type="Proteomes" id="UP000001932">
    <property type="component" value="Chromosome"/>
</dbReference>
<name>Q2NSP1_SODGM</name>
<dbReference type="SUPFAM" id="SSF53955">
    <property type="entry name" value="Lysozyme-like"/>
    <property type="match status" value="1"/>
</dbReference>
<dbReference type="InterPro" id="IPR002196">
    <property type="entry name" value="Glyco_hydro_24"/>
</dbReference>
<sequence length="161" mass="17414">MNPELRNRLIKGTAGGVIALATVLIQWHESVHYTPYRDSGGVLSVCYGHTGSDIVPGKRYTVAECQALLDSDLKAAMSVVDANVTVPLTESQRAALASFVYNVGNGAFARSTLLKKLNAGDMAGACDEMRRWKYVGGKVSKGLVNRRAIEQELLCKVMINI</sequence>
<dbReference type="GO" id="GO:0003796">
    <property type="term" value="F:lysozyme activity"/>
    <property type="evidence" value="ECO:0007669"/>
    <property type="project" value="UniProtKB-EC"/>
</dbReference>
<evidence type="ECO:0000256" key="3">
    <source>
        <dbReference type="ARBA" id="ARBA00022638"/>
    </source>
</evidence>
<dbReference type="GO" id="GO:0031640">
    <property type="term" value="P:killing of cells of another organism"/>
    <property type="evidence" value="ECO:0007669"/>
    <property type="project" value="UniProtKB-KW"/>
</dbReference>
<dbReference type="CAZy" id="GH24">
    <property type="family name" value="Glycoside Hydrolase Family 24"/>
</dbReference>
<reference evidence="7 8" key="1">
    <citation type="journal article" date="2006" name="Genome Res.">
        <title>Massive genome erosion and functional adaptations provide insights into the symbiotic lifestyle of Sodalis glossinidius in the tsetse host.</title>
        <authorList>
            <person name="Toh H."/>
            <person name="Weiss B.L."/>
            <person name="Perkin S.A.H."/>
            <person name="Yamashita A."/>
            <person name="Oshima K."/>
            <person name="Hattori M."/>
            <person name="Aksoy S."/>
        </authorList>
    </citation>
    <scope>NUCLEOTIDE SEQUENCE [LARGE SCALE GENOMIC DNA]</scope>
    <source>
        <strain evidence="8">morsitans</strain>
    </source>
</reference>
<organism evidence="7 8">
    <name type="scientific">Sodalis glossinidius (strain morsitans)</name>
    <dbReference type="NCBI Taxonomy" id="343509"/>
    <lineage>
        <taxon>Bacteria</taxon>
        <taxon>Pseudomonadati</taxon>
        <taxon>Pseudomonadota</taxon>
        <taxon>Gammaproteobacteria</taxon>
        <taxon>Enterobacterales</taxon>
        <taxon>Bruguierivoracaceae</taxon>
        <taxon>Sodalis</taxon>
    </lineage>
</organism>
<dbReference type="HOGENOM" id="CLU_091641_4_1_6"/>
<comment type="similarity">
    <text evidence="6">Belongs to the glycosyl hydrolase 24 family.</text>
</comment>
<evidence type="ECO:0000256" key="4">
    <source>
        <dbReference type="ARBA" id="ARBA00022801"/>
    </source>
</evidence>
<accession>Q2NSP1</accession>
<dbReference type="EC" id="3.2.1.17" evidence="6"/>
<proteinExistence type="inferred from homology"/>
<dbReference type="HAMAP" id="MF_04136">
    <property type="entry name" value="SAR_ENDOLYSIN"/>
    <property type="match status" value="1"/>
</dbReference>
<dbReference type="InterPro" id="IPR023346">
    <property type="entry name" value="Lysozyme-like_dom_sf"/>
</dbReference>
<evidence type="ECO:0000256" key="5">
    <source>
        <dbReference type="ARBA" id="ARBA00023295"/>
    </source>
</evidence>
<keyword evidence="2 6" id="KW-0929">Antimicrobial</keyword>
<dbReference type="AlphaFoldDB" id="Q2NSP1"/>
<dbReference type="EMBL" id="AP008232">
    <property type="protein sequence ID" value="BAE74834.1"/>
    <property type="molecule type" value="Genomic_DNA"/>
</dbReference>
<dbReference type="PANTHER" id="PTHR38107">
    <property type="match status" value="1"/>
</dbReference>
<dbReference type="eggNOG" id="COG3772">
    <property type="taxonomic scope" value="Bacteria"/>
</dbReference>
<dbReference type="GO" id="GO:0016998">
    <property type="term" value="P:cell wall macromolecule catabolic process"/>
    <property type="evidence" value="ECO:0007669"/>
    <property type="project" value="InterPro"/>
</dbReference>
<keyword evidence="4 6" id="KW-0378">Hydrolase</keyword>
<gene>
    <name evidence="7" type="ordered locus">SG1559</name>
</gene>
<keyword evidence="3 6" id="KW-0081">Bacteriolytic enzyme</keyword>
<evidence type="ECO:0000313" key="7">
    <source>
        <dbReference type="EMBL" id="BAE74834.1"/>
    </source>
</evidence>
<protein>
    <recommendedName>
        <fullName evidence="6">Lysozyme</fullName>
        <ecNumber evidence="6">3.2.1.17</ecNumber>
    </recommendedName>
</protein>
<dbReference type="InterPro" id="IPR034690">
    <property type="entry name" value="Endolysin_T4_type"/>
</dbReference>
<dbReference type="InterPro" id="IPR043688">
    <property type="entry name" value="SAR_endolysin-like"/>
</dbReference>
<dbReference type="OrthoDB" id="8141296at2"/>
<dbReference type="InterPro" id="IPR051018">
    <property type="entry name" value="Bacteriophage_GH24"/>
</dbReference>
<dbReference type="KEGG" id="sgl:SG1559"/>
<evidence type="ECO:0000256" key="2">
    <source>
        <dbReference type="ARBA" id="ARBA00022529"/>
    </source>
</evidence>
<keyword evidence="8" id="KW-1185">Reference proteome</keyword>
<dbReference type="GO" id="GO:0042742">
    <property type="term" value="P:defense response to bacterium"/>
    <property type="evidence" value="ECO:0007669"/>
    <property type="project" value="UniProtKB-KW"/>
</dbReference>
<dbReference type="CDD" id="cd16900">
    <property type="entry name" value="endolysin_R21-like"/>
    <property type="match status" value="1"/>
</dbReference>
<dbReference type="HAMAP" id="MF_04110">
    <property type="entry name" value="ENDOLYSIN_T4"/>
    <property type="match status" value="1"/>
</dbReference>
<dbReference type="InterPro" id="IPR023347">
    <property type="entry name" value="Lysozyme_dom_sf"/>
</dbReference>
<evidence type="ECO:0000256" key="1">
    <source>
        <dbReference type="ARBA" id="ARBA00000632"/>
    </source>
</evidence>
<evidence type="ECO:0000313" key="8">
    <source>
        <dbReference type="Proteomes" id="UP000001932"/>
    </source>
</evidence>
<dbReference type="GO" id="GO:0009253">
    <property type="term" value="P:peptidoglycan catabolic process"/>
    <property type="evidence" value="ECO:0007669"/>
    <property type="project" value="InterPro"/>
</dbReference>
<evidence type="ECO:0000256" key="6">
    <source>
        <dbReference type="RuleBase" id="RU003788"/>
    </source>
</evidence>
<dbReference type="Gene3D" id="1.10.530.40">
    <property type="match status" value="1"/>
</dbReference>
<dbReference type="BioCyc" id="SGLO343509:SGP1_RS14055-MONOMER"/>
<comment type="catalytic activity">
    <reaction evidence="1 6">
        <text>Hydrolysis of (1-&gt;4)-beta-linkages between N-acetylmuramic acid and N-acetyl-D-glucosamine residues in a peptidoglycan and between N-acetyl-D-glucosamine residues in chitodextrins.</text>
        <dbReference type="EC" id="3.2.1.17"/>
    </reaction>
</comment>
<dbReference type="PANTHER" id="PTHR38107:SF3">
    <property type="entry name" value="LYSOZYME RRRD-RELATED"/>
    <property type="match status" value="1"/>
</dbReference>
<keyword evidence="5 6" id="KW-0326">Glycosidase</keyword>